<dbReference type="EMBL" id="JAFFZE010000001">
    <property type="protein sequence ID" value="MCT2581525.1"/>
    <property type="molecule type" value="Genomic_DNA"/>
</dbReference>
<keyword evidence="1" id="KW-1133">Transmembrane helix</keyword>
<feature type="transmembrane region" description="Helical" evidence="1">
    <location>
        <begin position="221"/>
        <end position="238"/>
    </location>
</feature>
<protein>
    <submittedName>
        <fullName evidence="2">Uncharacterized protein</fullName>
    </submittedName>
</protein>
<evidence type="ECO:0000313" key="2">
    <source>
        <dbReference type="EMBL" id="MCT2581525.1"/>
    </source>
</evidence>
<proteinExistence type="predicted"/>
<organism evidence="2 3">
    <name type="scientific">Actinophytocola gossypii</name>
    <dbReference type="NCBI Taxonomy" id="2812003"/>
    <lineage>
        <taxon>Bacteria</taxon>
        <taxon>Bacillati</taxon>
        <taxon>Actinomycetota</taxon>
        <taxon>Actinomycetes</taxon>
        <taxon>Pseudonocardiales</taxon>
        <taxon>Pseudonocardiaceae</taxon>
    </lineage>
</organism>
<sequence>MVTDGLYIGPYADRAVRALGLEPPPMMWIFEWDIVTGDSAALDTIHAVSRNRVDEAVAEGADAVAGARRMRDLVASTEPATWRDPVLRQRFVDTLDYQVNLFETLAAYRTTVLRHTQWLDTGSADARDAWRAAAVDYAAARDEHLRRYTGDVDLPAWNFTAADLGLALAHRNEPMAWLARGLLVAVLAALAVGVSRRAPVGLRALVRLGRVDGEPTRLDRVLVWAVPAAAVVASRAVFTSFAGPAHLVLVLGAWLLFWFTLRLVARPADPFTLAAAVGGIALLRTVLLLAVLAVRGPGYYWFGFWTSPPARSVYVAAAFAAFLAVFVVAYLALRRRVGRVGAVGRVLVAVGVPMVALGGLVAVLGLERAMTLWNDQLALLPWGLSRILGITVHLEIPASLPVVVAAAGGVAIVVGVVLFGKVSEKFLKVRS</sequence>
<comment type="caution">
    <text evidence="2">The sequence shown here is derived from an EMBL/GenBank/DDBJ whole genome shotgun (WGS) entry which is preliminary data.</text>
</comment>
<keyword evidence="3" id="KW-1185">Reference proteome</keyword>
<accession>A0ABT2J0Z1</accession>
<dbReference type="Proteomes" id="UP001156441">
    <property type="component" value="Unassembled WGS sequence"/>
</dbReference>
<keyword evidence="1" id="KW-0812">Transmembrane</keyword>
<reference evidence="2 3" key="1">
    <citation type="submission" date="2021-02" db="EMBL/GenBank/DDBJ databases">
        <title>Actinophytocola xerophila sp. nov., isolated from soil of cotton cropping field.</title>
        <authorList>
            <person name="Huang R."/>
            <person name="Chen X."/>
            <person name="Ge X."/>
            <person name="Liu W."/>
        </authorList>
    </citation>
    <scope>NUCLEOTIDE SEQUENCE [LARGE SCALE GENOMIC DNA]</scope>
    <source>
        <strain evidence="2 3">S1-96</strain>
    </source>
</reference>
<dbReference type="RefSeq" id="WP_260188883.1">
    <property type="nucleotide sequence ID" value="NZ_JAFFZE010000001.1"/>
</dbReference>
<feature type="transmembrane region" description="Helical" evidence="1">
    <location>
        <begin position="345"/>
        <end position="366"/>
    </location>
</feature>
<keyword evidence="1" id="KW-0472">Membrane</keyword>
<feature type="transmembrane region" description="Helical" evidence="1">
    <location>
        <begin position="271"/>
        <end position="293"/>
    </location>
</feature>
<feature type="transmembrane region" description="Helical" evidence="1">
    <location>
        <begin position="398"/>
        <end position="420"/>
    </location>
</feature>
<feature type="transmembrane region" description="Helical" evidence="1">
    <location>
        <begin position="313"/>
        <end position="333"/>
    </location>
</feature>
<name>A0ABT2J0Z1_9PSEU</name>
<gene>
    <name evidence="2" type="ORF">JT362_00130</name>
</gene>
<feature type="transmembrane region" description="Helical" evidence="1">
    <location>
        <begin position="177"/>
        <end position="200"/>
    </location>
</feature>
<feature type="transmembrane region" description="Helical" evidence="1">
    <location>
        <begin position="244"/>
        <end position="264"/>
    </location>
</feature>
<evidence type="ECO:0000256" key="1">
    <source>
        <dbReference type="SAM" id="Phobius"/>
    </source>
</evidence>
<evidence type="ECO:0000313" key="3">
    <source>
        <dbReference type="Proteomes" id="UP001156441"/>
    </source>
</evidence>